<dbReference type="GO" id="GO:0009279">
    <property type="term" value="C:cell outer membrane"/>
    <property type="evidence" value="ECO:0007669"/>
    <property type="project" value="UniProtKB-SubCell"/>
</dbReference>
<evidence type="ECO:0000256" key="3">
    <source>
        <dbReference type="ARBA" id="ARBA00022452"/>
    </source>
</evidence>
<dbReference type="Pfam" id="PF03349">
    <property type="entry name" value="Toluene_X"/>
    <property type="match status" value="1"/>
</dbReference>
<dbReference type="PANTHER" id="PTHR35093:SF8">
    <property type="entry name" value="OUTER MEMBRANE PROTEIN NMB0088-RELATED"/>
    <property type="match status" value="1"/>
</dbReference>
<comment type="subcellular location">
    <subcellularLocation>
        <location evidence="1">Cell outer membrane</location>
        <topology evidence="1">Multi-pass membrane protein</topology>
    </subcellularLocation>
</comment>
<keyword evidence="10" id="KW-1185">Reference proteome</keyword>
<reference evidence="10" key="1">
    <citation type="submission" date="2017-08" db="EMBL/GenBank/DDBJ databases">
        <authorList>
            <person name="Varghese N."/>
            <person name="Submissions S."/>
        </authorList>
    </citation>
    <scope>NUCLEOTIDE SEQUENCE [LARGE SCALE GENOMIC DNA]</scope>
    <source>
        <strain evidence="10">KCTC 23107</strain>
    </source>
</reference>
<comment type="similarity">
    <text evidence="2">Belongs to the OmpP1/FadL family.</text>
</comment>
<keyword evidence="3" id="KW-1134">Transmembrane beta strand</keyword>
<dbReference type="PANTHER" id="PTHR35093">
    <property type="entry name" value="OUTER MEMBRANE PROTEIN NMB0088-RELATED"/>
    <property type="match status" value="1"/>
</dbReference>
<evidence type="ECO:0000256" key="2">
    <source>
        <dbReference type="ARBA" id="ARBA00008163"/>
    </source>
</evidence>
<feature type="chain" id="PRO_5012832134" evidence="8">
    <location>
        <begin position="26"/>
        <end position="418"/>
    </location>
</feature>
<keyword evidence="5 8" id="KW-0732">Signal</keyword>
<dbReference type="Proteomes" id="UP000219465">
    <property type="component" value="Unassembled WGS sequence"/>
</dbReference>
<evidence type="ECO:0000256" key="8">
    <source>
        <dbReference type="SAM" id="SignalP"/>
    </source>
</evidence>
<dbReference type="OrthoDB" id="6679728at2"/>
<dbReference type="AlphaFoldDB" id="A0A286HKR9"/>
<dbReference type="SUPFAM" id="SSF56935">
    <property type="entry name" value="Porins"/>
    <property type="match status" value="1"/>
</dbReference>
<accession>A0A286HKR9</accession>
<keyword evidence="4" id="KW-0812">Transmembrane</keyword>
<name>A0A286HKR9_9HYPH</name>
<evidence type="ECO:0000313" key="10">
    <source>
        <dbReference type="Proteomes" id="UP000219465"/>
    </source>
</evidence>
<keyword evidence="7" id="KW-0998">Cell outer membrane</keyword>
<evidence type="ECO:0000256" key="7">
    <source>
        <dbReference type="ARBA" id="ARBA00023237"/>
    </source>
</evidence>
<evidence type="ECO:0000256" key="1">
    <source>
        <dbReference type="ARBA" id="ARBA00004571"/>
    </source>
</evidence>
<keyword evidence="6" id="KW-0472">Membrane</keyword>
<gene>
    <name evidence="9" type="ORF">SAMN05877838_0120</name>
</gene>
<dbReference type="Gene3D" id="2.40.160.60">
    <property type="entry name" value="Outer membrane protein transport protein (OMPP1/FadL/TodX)"/>
    <property type="match status" value="1"/>
</dbReference>
<proteinExistence type="inferred from homology"/>
<dbReference type="GO" id="GO:0015483">
    <property type="term" value="F:long-chain fatty acid transporting porin activity"/>
    <property type="evidence" value="ECO:0007669"/>
    <property type="project" value="TreeGrafter"/>
</dbReference>
<feature type="signal peptide" evidence="8">
    <location>
        <begin position="1"/>
        <end position="25"/>
    </location>
</feature>
<protein>
    <submittedName>
        <fullName evidence="9">Long-chain fatty acid transport protein</fullName>
    </submittedName>
</protein>
<dbReference type="RefSeq" id="WP_097104000.1">
    <property type="nucleotide sequence ID" value="NZ_OCPC01000001.1"/>
</dbReference>
<evidence type="ECO:0000256" key="4">
    <source>
        <dbReference type="ARBA" id="ARBA00022692"/>
    </source>
</evidence>
<evidence type="ECO:0000256" key="5">
    <source>
        <dbReference type="ARBA" id="ARBA00022729"/>
    </source>
</evidence>
<sequence>MKRGTLNSVMVAMAATVTLASAAHAGGLERGGHNIDQLFDTSRFTTDATAAYVSPQRKLKNAVDTNATNGLGSNGIGGGTTTANDTEAYWVPRIGFKAAVGNAIDCLGDYSQPYGAHSAPGANWVGANSNIETKITSDSFAATCSYKVDAGKGQFRVIGGVSHLEVSGFKTRLVAPIPGAGVGRLDLSGSGIGWRAGVAYEVPDIALRASLMYYSEVQLDNITGTLDLTQLTAGLGGNPLAGRATPVFGATAMPDSLELKLQSGVAPGWLVFGSVKWVDWSQLQTIAFCPTSTRALGCRFGAANQATSLDLLYRDGWTVTGGVAHKFNDMLSGSAAITWDRGTSTGIGTQTDTWTFGAGAAYTPNENVQIRFGGALGVLTSGSSGTVTNSQGTFGNEVSYSFGNDLVAAISLGAKIKF</sequence>
<evidence type="ECO:0000313" key="9">
    <source>
        <dbReference type="EMBL" id="SOE08405.1"/>
    </source>
</evidence>
<evidence type="ECO:0000256" key="6">
    <source>
        <dbReference type="ARBA" id="ARBA00023136"/>
    </source>
</evidence>
<dbReference type="InterPro" id="IPR005017">
    <property type="entry name" value="OMPP1/FadL/TodX"/>
</dbReference>
<organism evidence="9 10">
    <name type="scientific">Hoeflea halophila</name>
    <dbReference type="NCBI Taxonomy" id="714899"/>
    <lineage>
        <taxon>Bacteria</taxon>
        <taxon>Pseudomonadati</taxon>
        <taxon>Pseudomonadota</taxon>
        <taxon>Alphaproteobacteria</taxon>
        <taxon>Hyphomicrobiales</taxon>
        <taxon>Rhizobiaceae</taxon>
        <taxon>Hoeflea</taxon>
    </lineage>
</organism>
<dbReference type="EMBL" id="OCPC01000001">
    <property type="protein sequence ID" value="SOE08405.1"/>
    <property type="molecule type" value="Genomic_DNA"/>
</dbReference>